<dbReference type="PANTHER" id="PTHR42961:SF2">
    <property type="entry name" value="IRON-SULFUR PROTEIN NUBPL"/>
    <property type="match status" value="1"/>
</dbReference>
<dbReference type="EMBL" id="FRAR01000017">
    <property type="protein sequence ID" value="SHK57076.1"/>
    <property type="molecule type" value="Genomic_DNA"/>
</dbReference>
<comment type="similarity">
    <text evidence="6">Belongs to the Mrp/NBP35 ATP-binding proteins family.</text>
</comment>
<feature type="binding site" evidence="6">
    <location>
        <begin position="47"/>
        <end position="54"/>
    </location>
    <ligand>
        <name>ATP</name>
        <dbReference type="ChEBI" id="CHEBI:30616"/>
    </ligand>
</feature>
<evidence type="ECO:0000256" key="5">
    <source>
        <dbReference type="ARBA" id="ARBA00023014"/>
    </source>
</evidence>
<keyword evidence="1 6" id="KW-0479">Metal-binding</keyword>
<proteinExistence type="inferred from homology"/>
<keyword evidence="4 6" id="KW-0408">Iron</keyword>
<dbReference type="InterPro" id="IPR027417">
    <property type="entry name" value="P-loop_NTPase"/>
</dbReference>
<evidence type="ECO:0000256" key="1">
    <source>
        <dbReference type="ARBA" id="ARBA00022723"/>
    </source>
</evidence>
<dbReference type="SUPFAM" id="SSF52540">
    <property type="entry name" value="P-loop containing nucleoside triphosphate hydrolases"/>
    <property type="match status" value="1"/>
</dbReference>
<keyword evidence="3 6" id="KW-0067">ATP-binding</keyword>
<evidence type="ECO:0000256" key="2">
    <source>
        <dbReference type="ARBA" id="ARBA00022741"/>
    </source>
</evidence>
<dbReference type="Pfam" id="PF10609">
    <property type="entry name" value="ParA"/>
    <property type="match status" value="1"/>
</dbReference>
<dbReference type="CDD" id="cd02037">
    <property type="entry name" value="Mrp_NBP35"/>
    <property type="match status" value="1"/>
</dbReference>
<gene>
    <name evidence="8" type="ORF">SAMN02745123_02329</name>
</gene>
<dbReference type="InterPro" id="IPR044304">
    <property type="entry name" value="NUBPL-like"/>
</dbReference>
<keyword evidence="9" id="KW-1185">Reference proteome</keyword>
<dbReference type="HAMAP" id="MF_02040">
    <property type="entry name" value="Mrp_NBP35"/>
    <property type="match status" value="1"/>
</dbReference>
<dbReference type="OrthoDB" id="9809679at2"/>
<dbReference type="InterPro" id="IPR033756">
    <property type="entry name" value="YlxH/NBP35"/>
</dbReference>
<dbReference type="STRING" id="1121421.SAMN02745123_02329"/>
<dbReference type="PROSITE" id="PS01215">
    <property type="entry name" value="MRP"/>
    <property type="match status" value="1"/>
</dbReference>
<dbReference type="FunFam" id="3.40.50.300:FF:001119">
    <property type="entry name" value="Iron-sulfur cluster carrier protein"/>
    <property type="match status" value="1"/>
</dbReference>
<keyword evidence="6" id="KW-0378">Hydrolase</keyword>
<evidence type="ECO:0000313" key="9">
    <source>
        <dbReference type="Proteomes" id="UP000183997"/>
    </source>
</evidence>
<evidence type="ECO:0000256" key="4">
    <source>
        <dbReference type="ARBA" id="ARBA00023004"/>
    </source>
</evidence>
<comment type="function">
    <text evidence="6">Binds and transfers iron-sulfur (Fe-S) clusters to target apoproteins. Can hydrolyze ATP.</text>
</comment>
<dbReference type="Gene3D" id="3.40.50.300">
    <property type="entry name" value="P-loop containing nucleotide triphosphate hydrolases"/>
    <property type="match status" value="1"/>
</dbReference>
<keyword evidence="5 6" id="KW-0411">Iron-sulfur</keyword>
<keyword evidence="2 6" id="KW-0547">Nucleotide-binding</keyword>
<dbReference type="InterPro" id="IPR000808">
    <property type="entry name" value="Mrp-like_CS"/>
</dbReference>
<dbReference type="GO" id="GO:0005524">
    <property type="term" value="F:ATP binding"/>
    <property type="evidence" value="ECO:0007669"/>
    <property type="project" value="UniProtKB-UniRule"/>
</dbReference>
<dbReference type="GO" id="GO:0016226">
    <property type="term" value="P:iron-sulfur cluster assembly"/>
    <property type="evidence" value="ECO:0007669"/>
    <property type="project" value="InterPro"/>
</dbReference>
<organism evidence="8 9">
    <name type="scientific">Desulforamulus aeronauticus DSM 10349</name>
    <dbReference type="NCBI Taxonomy" id="1121421"/>
    <lineage>
        <taxon>Bacteria</taxon>
        <taxon>Bacillati</taxon>
        <taxon>Bacillota</taxon>
        <taxon>Clostridia</taxon>
        <taxon>Eubacteriales</taxon>
        <taxon>Peptococcaceae</taxon>
        <taxon>Desulforamulus</taxon>
    </lineage>
</organism>
<dbReference type="GO" id="GO:0046872">
    <property type="term" value="F:metal ion binding"/>
    <property type="evidence" value="ECO:0007669"/>
    <property type="project" value="UniProtKB-KW"/>
</dbReference>
<dbReference type="Proteomes" id="UP000183997">
    <property type="component" value="Unassembled WGS sequence"/>
</dbReference>
<feature type="region of interest" description="Disordered" evidence="7">
    <location>
        <begin position="16"/>
        <end position="35"/>
    </location>
</feature>
<comment type="subunit">
    <text evidence="6">Homodimer.</text>
</comment>
<dbReference type="RefSeq" id="WP_072914484.1">
    <property type="nucleotide sequence ID" value="NZ_FRAR01000017.1"/>
</dbReference>
<reference evidence="9" key="1">
    <citation type="submission" date="2016-11" db="EMBL/GenBank/DDBJ databases">
        <authorList>
            <person name="Varghese N."/>
            <person name="Submissions S."/>
        </authorList>
    </citation>
    <scope>NUCLEOTIDE SEQUENCE [LARGE SCALE GENOMIC DNA]</scope>
    <source>
        <strain evidence="9">DSM 10349</strain>
    </source>
</reference>
<evidence type="ECO:0000256" key="3">
    <source>
        <dbReference type="ARBA" id="ARBA00022840"/>
    </source>
</evidence>
<name>A0A1M6TJK2_9FIRM</name>
<dbReference type="GO" id="GO:0051539">
    <property type="term" value="F:4 iron, 4 sulfur cluster binding"/>
    <property type="evidence" value="ECO:0007669"/>
    <property type="project" value="TreeGrafter"/>
</dbReference>
<evidence type="ECO:0000256" key="6">
    <source>
        <dbReference type="HAMAP-Rule" id="MF_02040"/>
    </source>
</evidence>
<evidence type="ECO:0000313" key="8">
    <source>
        <dbReference type="EMBL" id="SHK57076.1"/>
    </source>
</evidence>
<dbReference type="GO" id="GO:0140663">
    <property type="term" value="F:ATP-dependent FeS chaperone activity"/>
    <property type="evidence" value="ECO:0007669"/>
    <property type="project" value="InterPro"/>
</dbReference>
<protein>
    <recommendedName>
        <fullName evidence="6">Iron-sulfur cluster carrier protein</fullName>
    </recommendedName>
</protein>
<dbReference type="InterPro" id="IPR019591">
    <property type="entry name" value="Mrp/NBP35_ATP-bd"/>
</dbReference>
<sequence length="280" mass="29929">MSNENGQCSSCGEMNEGTCGGEKCSPPPKLHPGGPSKIRNVIAVMSGKGGVGKSSVTSLMAVNLKRMGYQVGVLDADITGPSIPKMFGVKRVPPSQGLMLPAQSRTGIPIMSLNLLLEKEDEPVIWRGPMIAGAVKQFWTDVNWGELDYLLIDMPPGTGDVPLTVLQQIPVDGIVVVTSPQDLAVMVVKKAVKMAGLMEAPLLGFVQNMAYATCPKCGEKFEIFGKALEKGDILDGLPVLEVLPIDQEFTRLCDNGLVEEAPIQVFEDIPKLLKVKSQVG</sequence>
<accession>A0A1M6TJK2</accession>
<evidence type="ECO:0000256" key="7">
    <source>
        <dbReference type="SAM" id="MobiDB-lite"/>
    </source>
</evidence>
<dbReference type="AlphaFoldDB" id="A0A1M6TJK2"/>
<dbReference type="PANTHER" id="PTHR42961">
    <property type="entry name" value="IRON-SULFUR PROTEIN NUBPL"/>
    <property type="match status" value="1"/>
</dbReference>
<dbReference type="GO" id="GO:0016887">
    <property type="term" value="F:ATP hydrolysis activity"/>
    <property type="evidence" value="ECO:0007669"/>
    <property type="project" value="UniProtKB-UniRule"/>
</dbReference>